<dbReference type="InterPro" id="IPR011067">
    <property type="entry name" value="Plasmid_toxin/cell-grow_inhib"/>
</dbReference>
<dbReference type="Gene3D" id="2.30.30.110">
    <property type="match status" value="1"/>
</dbReference>
<proteinExistence type="predicted"/>
<sequence length="118" mass="12717">MKRGEVWTAAGGADYAGKPRPSVIVQDDAFEATESITICALTSWTGGGPLLRPLIMPSDGNGLSAESALMIDKITTLPRTKLRQRIGRLSDKDMRRLGEAMLIFFGLAAPVSTHEKSE</sequence>
<dbReference type="RefSeq" id="WP_131003777.1">
    <property type="nucleotide sequence ID" value="NZ_JBHSZR010000013.1"/>
</dbReference>
<dbReference type="AlphaFoldDB" id="A0A4Q9GGN9"/>
<dbReference type="GO" id="GO:0004521">
    <property type="term" value="F:RNA endonuclease activity"/>
    <property type="evidence" value="ECO:0007669"/>
    <property type="project" value="TreeGrafter"/>
</dbReference>
<dbReference type="GO" id="GO:0016075">
    <property type="term" value="P:rRNA catabolic process"/>
    <property type="evidence" value="ECO:0007669"/>
    <property type="project" value="TreeGrafter"/>
</dbReference>
<evidence type="ECO:0000313" key="2">
    <source>
        <dbReference type="Proteomes" id="UP000291613"/>
    </source>
</evidence>
<dbReference type="GO" id="GO:0003677">
    <property type="term" value="F:DNA binding"/>
    <property type="evidence" value="ECO:0007669"/>
    <property type="project" value="InterPro"/>
</dbReference>
<dbReference type="Proteomes" id="UP000291613">
    <property type="component" value="Unassembled WGS sequence"/>
</dbReference>
<dbReference type="Pfam" id="PF02452">
    <property type="entry name" value="PemK_toxin"/>
    <property type="match status" value="1"/>
</dbReference>
<reference evidence="1 2" key="1">
    <citation type="submission" date="2019-02" db="EMBL/GenBank/DDBJ databases">
        <title>Hansschlegelia quercus sp. nov., a novel methylotrophic bacterium from buds of oak (Quercus robur L.).</title>
        <authorList>
            <person name="Agafonova N.V."/>
            <person name="Kaparullina E.N."/>
            <person name="Grouzdev D.S."/>
            <person name="Doronina N.V."/>
        </authorList>
    </citation>
    <scope>NUCLEOTIDE SEQUENCE [LARGE SCALE GENOMIC DNA]</scope>
    <source>
        <strain evidence="1 2">Dub</strain>
    </source>
</reference>
<keyword evidence="2" id="KW-1185">Reference proteome</keyword>
<protein>
    <submittedName>
        <fullName evidence="1">Type II toxin-antitoxin system PemK/MazF family toxin</fullName>
    </submittedName>
</protein>
<comment type="caution">
    <text evidence="1">The sequence shown here is derived from an EMBL/GenBank/DDBJ whole genome shotgun (WGS) entry which is preliminary data.</text>
</comment>
<evidence type="ECO:0000313" key="1">
    <source>
        <dbReference type="EMBL" id="TBN52545.1"/>
    </source>
</evidence>
<dbReference type="OrthoDB" id="3196747at2"/>
<dbReference type="SUPFAM" id="SSF50118">
    <property type="entry name" value="Cell growth inhibitor/plasmid maintenance toxic component"/>
    <property type="match status" value="1"/>
</dbReference>
<dbReference type="GO" id="GO:0006402">
    <property type="term" value="P:mRNA catabolic process"/>
    <property type="evidence" value="ECO:0007669"/>
    <property type="project" value="TreeGrafter"/>
</dbReference>
<dbReference type="EMBL" id="SIUB01000005">
    <property type="protein sequence ID" value="TBN52545.1"/>
    <property type="molecule type" value="Genomic_DNA"/>
</dbReference>
<accession>A0A4Q9GGN9</accession>
<dbReference type="PANTHER" id="PTHR33988:SF1">
    <property type="entry name" value="ENDORIBONUCLEASE MAZF7-RELATED"/>
    <property type="match status" value="1"/>
</dbReference>
<dbReference type="PANTHER" id="PTHR33988">
    <property type="entry name" value="ENDORIBONUCLEASE MAZF-RELATED"/>
    <property type="match status" value="1"/>
</dbReference>
<organism evidence="1 2">
    <name type="scientific">Hansschlegelia quercus</name>
    <dbReference type="NCBI Taxonomy" id="2528245"/>
    <lineage>
        <taxon>Bacteria</taxon>
        <taxon>Pseudomonadati</taxon>
        <taxon>Pseudomonadota</taxon>
        <taxon>Alphaproteobacteria</taxon>
        <taxon>Hyphomicrobiales</taxon>
        <taxon>Methylopilaceae</taxon>
        <taxon>Hansschlegelia</taxon>
    </lineage>
</organism>
<dbReference type="InterPro" id="IPR003477">
    <property type="entry name" value="PemK-like"/>
</dbReference>
<name>A0A4Q9GGN9_9HYPH</name>
<gene>
    <name evidence="1" type="ORF">EYR15_11995</name>
</gene>